<dbReference type="InterPro" id="IPR016130">
    <property type="entry name" value="Tyr_Pase_AS"/>
</dbReference>
<dbReference type="SMART" id="SM00195">
    <property type="entry name" value="DSPc"/>
    <property type="match status" value="1"/>
</dbReference>
<keyword evidence="2" id="KW-0904">Protein phosphatase</keyword>
<dbReference type="PANTHER" id="PTHR46642:SF2">
    <property type="entry name" value="PHOSPHOGLUCAN PHOSPHATASE LSF2, CHLOROPLASTIC"/>
    <property type="match status" value="1"/>
</dbReference>
<dbReference type="Gene3D" id="3.90.190.10">
    <property type="entry name" value="Protein tyrosine phosphatase superfamily"/>
    <property type="match status" value="1"/>
</dbReference>
<proteinExistence type="predicted"/>
<dbReference type="PANTHER" id="PTHR46642">
    <property type="entry name" value="DUAL SPECIFICITY PHOSPHATASE, SUBGROUP, CATALYTIC DOMAIN"/>
    <property type="match status" value="1"/>
</dbReference>
<sequence length="205" mass="23647">MNYADIHDNLIVGSQPKNEDDIKLLSDKGVRVILNLQQDKDIQHHRVDIKSIVEKCNELTIRHKRIPVRDFDPKSLRKELPRAVAELEWAISQGKMVYVHCTAGLGRSPAVAIAYLYWFRDMDMDTAYKTLTAKRPCGPKKEAIRGATYDLAKTDPHKRKFESLPPDAFKNIAEWERKLIKKSVRKLRAQHQQLNSGVMFQTSQL</sequence>
<evidence type="ECO:0000313" key="7">
    <source>
        <dbReference type="Proteomes" id="UP001497512"/>
    </source>
</evidence>
<name>A0ABP0TU85_9BRYO</name>
<evidence type="ECO:0008006" key="8">
    <source>
        <dbReference type="Google" id="ProtNLM"/>
    </source>
</evidence>
<dbReference type="InterPro" id="IPR000340">
    <property type="entry name" value="Dual-sp_phosphatase_cat-dom"/>
</dbReference>
<keyword evidence="7" id="KW-1185">Reference proteome</keyword>
<dbReference type="InterPro" id="IPR029021">
    <property type="entry name" value="Prot-tyrosine_phosphatase-like"/>
</dbReference>
<dbReference type="SUPFAM" id="SSF52799">
    <property type="entry name" value="(Phosphotyrosine protein) phosphatases II"/>
    <property type="match status" value="1"/>
</dbReference>
<feature type="domain" description="Tyrosine specific protein phosphatases" evidence="5">
    <location>
        <begin position="78"/>
        <end position="136"/>
    </location>
</feature>
<evidence type="ECO:0000256" key="1">
    <source>
        <dbReference type="ARBA" id="ARBA00022801"/>
    </source>
</evidence>
<dbReference type="PROSITE" id="PS00383">
    <property type="entry name" value="TYR_PHOSPHATASE_1"/>
    <property type="match status" value="1"/>
</dbReference>
<protein>
    <recommendedName>
        <fullName evidence="8">Dual specificity protein phosphatase</fullName>
    </recommendedName>
</protein>
<organism evidence="6 7">
    <name type="scientific">Sphagnum troendelagicum</name>
    <dbReference type="NCBI Taxonomy" id="128251"/>
    <lineage>
        <taxon>Eukaryota</taxon>
        <taxon>Viridiplantae</taxon>
        <taxon>Streptophyta</taxon>
        <taxon>Embryophyta</taxon>
        <taxon>Bryophyta</taxon>
        <taxon>Sphagnophytina</taxon>
        <taxon>Sphagnopsida</taxon>
        <taxon>Sphagnales</taxon>
        <taxon>Sphagnaceae</taxon>
        <taxon>Sphagnum</taxon>
    </lineage>
</organism>
<dbReference type="InterPro" id="IPR045204">
    <property type="entry name" value="DSP_laforin-like"/>
</dbReference>
<dbReference type="PROSITE" id="PS50054">
    <property type="entry name" value="TYR_PHOSPHATASE_DUAL"/>
    <property type="match status" value="1"/>
</dbReference>
<keyword evidence="1" id="KW-0378">Hydrolase</keyword>
<dbReference type="InterPro" id="IPR052832">
    <property type="entry name" value="Starch-Glucan_Phosphatase"/>
</dbReference>
<dbReference type="Pfam" id="PF00782">
    <property type="entry name" value="DSPc"/>
    <property type="match status" value="1"/>
</dbReference>
<dbReference type="CDD" id="cd14526">
    <property type="entry name" value="DSP_laforin-like"/>
    <property type="match status" value="1"/>
</dbReference>
<dbReference type="InterPro" id="IPR020422">
    <property type="entry name" value="TYR_PHOSPHATASE_DUAL_dom"/>
</dbReference>
<dbReference type="Proteomes" id="UP001497512">
    <property type="component" value="Chromosome 15"/>
</dbReference>
<evidence type="ECO:0000313" key="6">
    <source>
        <dbReference type="EMBL" id="CAK9205238.1"/>
    </source>
</evidence>
<accession>A0ABP0TU85</accession>
<evidence type="ECO:0000256" key="3">
    <source>
        <dbReference type="ARBA" id="ARBA00023277"/>
    </source>
</evidence>
<dbReference type="EMBL" id="OZ019907">
    <property type="protein sequence ID" value="CAK9205238.1"/>
    <property type="molecule type" value="Genomic_DNA"/>
</dbReference>
<dbReference type="PROSITE" id="PS50056">
    <property type="entry name" value="TYR_PHOSPHATASE_2"/>
    <property type="match status" value="1"/>
</dbReference>
<feature type="domain" description="Tyrosine-protein phosphatase" evidence="4">
    <location>
        <begin position="2"/>
        <end position="157"/>
    </location>
</feature>
<evidence type="ECO:0000256" key="2">
    <source>
        <dbReference type="ARBA" id="ARBA00022912"/>
    </source>
</evidence>
<evidence type="ECO:0000259" key="5">
    <source>
        <dbReference type="PROSITE" id="PS50056"/>
    </source>
</evidence>
<evidence type="ECO:0000259" key="4">
    <source>
        <dbReference type="PROSITE" id="PS50054"/>
    </source>
</evidence>
<keyword evidence="3" id="KW-0119">Carbohydrate metabolism</keyword>
<reference evidence="6" key="1">
    <citation type="submission" date="2024-02" db="EMBL/GenBank/DDBJ databases">
        <authorList>
            <consortium name="ELIXIR-Norway"/>
            <consortium name="Elixir Norway"/>
        </authorList>
    </citation>
    <scope>NUCLEOTIDE SEQUENCE</scope>
</reference>
<dbReference type="InterPro" id="IPR000387">
    <property type="entry name" value="Tyr_Pase_dom"/>
</dbReference>
<gene>
    <name evidence="6" type="ORF">CSSPTR1EN2_LOCUS7748</name>
</gene>